<name>A0A517U695_9BACT</name>
<dbReference type="AlphaFoldDB" id="A0A517U695"/>
<evidence type="ECO:0000256" key="2">
    <source>
        <dbReference type="SAM" id="Phobius"/>
    </source>
</evidence>
<dbReference type="EMBL" id="CP036339">
    <property type="protein sequence ID" value="QDT76090.1"/>
    <property type="molecule type" value="Genomic_DNA"/>
</dbReference>
<dbReference type="SUPFAM" id="SSF54523">
    <property type="entry name" value="Pili subunits"/>
    <property type="match status" value="1"/>
</dbReference>
<dbReference type="Proteomes" id="UP000317909">
    <property type="component" value="Chromosome"/>
</dbReference>
<dbReference type="Gene3D" id="3.30.700.10">
    <property type="entry name" value="Glycoprotein, Type 4 Pilin"/>
    <property type="match status" value="1"/>
</dbReference>
<dbReference type="PANTHER" id="PTHR30093:SF2">
    <property type="entry name" value="TYPE II SECRETION SYSTEM PROTEIN H"/>
    <property type="match status" value="1"/>
</dbReference>
<gene>
    <name evidence="4" type="ORF">I41_53350</name>
</gene>
<sequence length="309" mass="33425">MQRMDGKHRNQRSRAPQCATAERATPVPGFTVLELLVAIGVVSLLAALLLPALMAAREAARRTTCSNRLRQIGTAFQLHHDRAGELPAAWRLAASDKRFAYGWAVKILPDLEQANLASHIDADARPAVAGQQVAELPELICPSDITEAFFDLWPESPDGDPVASSGAALIRIPTANYQGVFGNSEGDEAYEPFAAANPAFGEGAVVHNRRVRWSDFERGLSDTLLVGERTMAMVPSTWLGVDLRGEDATCRLVGSAITRPNCTACDECEFSSRHADGSLFAWADGHVSLLSEDIDSSAYQRLARRAESP</sequence>
<protein>
    <recommendedName>
        <fullName evidence="3">DUF1559 domain-containing protein</fullName>
    </recommendedName>
</protein>
<dbReference type="PANTHER" id="PTHR30093">
    <property type="entry name" value="GENERAL SECRETION PATHWAY PROTEIN G"/>
    <property type="match status" value="1"/>
</dbReference>
<evidence type="ECO:0000313" key="4">
    <source>
        <dbReference type="EMBL" id="QDT76090.1"/>
    </source>
</evidence>
<reference evidence="4 5" key="1">
    <citation type="submission" date="2019-02" db="EMBL/GenBank/DDBJ databases">
        <title>Deep-cultivation of Planctomycetes and their phenomic and genomic characterization uncovers novel biology.</title>
        <authorList>
            <person name="Wiegand S."/>
            <person name="Jogler M."/>
            <person name="Boedeker C."/>
            <person name="Pinto D."/>
            <person name="Vollmers J."/>
            <person name="Rivas-Marin E."/>
            <person name="Kohn T."/>
            <person name="Peeters S.H."/>
            <person name="Heuer A."/>
            <person name="Rast P."/>
            <person name="Oberbeckmann S."/>
            <person name="Bunk B."/>
            <person name="Jeske O."/>
            <person name="Meyerdierks A."/>
            <person name="Storesund J.E."/>
            <person name="Kallscheuer N."/>
            <person name="Luecker S."/>
            <person name="Lage O.M."/>
            <person name="Pohl T."/>
            <person name="Merkel B.J."/>
            <person name="Hornburger P."/>
            <person name="Mueller R.-W."/>
            <person name="Bruemmer F."/>
            <person name="Labrenz M."/>
            <person name="Spormann A.M."/>
            <person name="Op den Camp H."/>
            <person name="Overmann J."/>
            <person name="Amann R."/>
            <person name="Jetten M.S.M."/>
            <person name="Mascher T."/>
            <person name="Medema M.H."/>
            <person name="Devos D.P."/>
            <person name="Kaster A.-K."/>
            <person name="Ovreas L."/>
            <person name="Rohde M."/>
            <person name="Galperin M.Y."/>
            <person name="Jogler C."/>
        </authorList>
    </citation>
    <scope>NUCLEOTIDE SEQUENCE [LARGE SCALE GENOMIC DNA]</scope>
    <source>
        <strain evidence="4 5">I41</strain>
    </source>
</reference>
<dbReference type="NCBIfam" id="TIGR04294">
    <property type="entry name" value="pre_pil_HX9DG"/>
    <property type="match status" value="1"/>
</dbReference>
<dbReference type="InterPro" id="IPR027558">
    <property type="entry name" value="Pre_pil_HX9DG_C"/>
</dbReference>
<dbReference type="InterPro" id="IPR011453">
    <property type="entry name" value="DUF1559"/>
</dbReference>
<evidence type="ECO:0000313" key="5">
    <source>
        <dbReference type="Proteomes" id="UP000317909"/>
    </source>
</evidence>
<evidence type="ECO:0000256" key="1">
    <source>
        <dbReference type="SAM" id="MobiDB-lite"/>
    </source>
</evidence>
<feature type="region of interest" description="Disordered" evidence="1">
    <location>
        <begin position="1"/>
        <end position="20"/>
    </location>
</feature>
<dbReference type="RefSeq" id="WP_246133752.1">
    <property type="nucleotide sequence ID" value="NZ_CP036339.1"/>
</dbReference>
<keyword evidence="2" id="KW-0472">Membrane</keyword>
<feature type="transmembrane region" description="Helical" evidence="2">
    <location>
        <begin position="35"/>
        <end position="56"/>
    </location>
</feature>
<keyword evidence="2" id="KW-0812">Transmembrane</keyword>
<keyword evidence="5" id="KW-1185">Reference proteome</keyword>
<proteinExistence type="predicted"/>
<feature type="domain" description="DUF1559" evidence="3">
    <location>
        <begin position="55"/>
        <end position="296"/>
    </location>
</feature>
<keyword evidence="2" id="KW-1133">Transmembrane helix</keyword>
<organism evidence="4 5">
    <name type="scientific">Lacipirellula limnantheis</name>
    <dbReference type="NCBI Taxonomy" id="2528024"/>
    <lineage>
        <taxon>Bacteria</taxon>
        <taxon>Pseudomonadati</taxon>
        <taxon>Planctomycetota</taxon>
        <taxon>Planctomycetia</taxon>
        <taxon>Pirellulales</taxon>
        <taxon>Lacipirellulaceae</taxon>
        <taxon>Lacipirellula</taxon>
    </lineage>
</organism>
<accession>A0A517U695</accession>
<evidence type="ECO:0000259" key="3">
    <source>
        <dbReference type="Pfam" id="PF07596"/>
    </source>
</evidence>
<dbReference type="Pfam" id="PF07596">
    <property type="entry name" value="SBP_bac_10"/>
    <property type="match status" value="1"/>
</dbReference>
<dbReference type="InterPro" id="IPR045584">
    <property type="entry name" value="Pilin-like"/>
</dbReference>
<dbReference type="KEGG" id="llh:I41_53350"/>